<dbReference type="RefSeq" id="WP_099591453.1">
    <property type="nucleotide sequence ID" value="NZ_MDGM01000003.1"/>
</dbReference>
<evidence type="ECO:0000313" key="1">
    <source>
        <dbReference type="EMBL" id="PIB26626.1"/>
    </source>
</evidence>
<protein>
    <submittedName>
        <fullName evidence="1">Uncharacterized protein</fullName>
    </submittedName>
</protein>
<comment type="caution">
    <text evidence="1">The sequence shown here is derived from an EMBL/GenBank/DDBJ whole genome shotgun (WGS) entry which is preliminary data.</text>
</comment>
<keyword evidence="2" id="KW-1185">Reference proteome</keyword>
<gene>
    <name evidence="1" type="ORF">BFP76_12095</name>
</gene>
<sequence length="62" mass="7097">MLDKYKQQEKIATNANSNVHCCECNKVLAAKDQAGVENEYCEDCQRKYQQILDTDIQRKAAS</sequence>
<reference evidence="1 2" key="1">
    <citation type="submission" date="2016-08" db="EMBL/GenBank/DDBJ databases">
        <title>Draft genome of Amylibacter sp. strain 4G11.</title>
        <authorList>
            <person name="Wong S.-K."/>
            <person name="Hamasaki K."/>
            <person name="Yoshizawa S."/>
        </authorList>
    </citation>
    <scope>NUCLEOTIDE SEQUENCE [LARGE SCALE GENOMIC DNA]</scope>
    <source>
        <strain evidence="1 2">4G11</strain>
    </source>
</reference>
<proteinExistence type="predicted"/>
<name>A0A2G5KAT0_9RHOB</name>
<dbReference type="EMBL" id="MDGM01000003">
    <property type="protein sequence ID" value="PIB26626.1"/>
    <property type="molecule type" value="Genomic_DNA"/>
</dbReference>
<dbReference type="OrthoDB" id="9814037at2"/>
<accession>A0A2G5KAT0</accession>
<dbReference type="Proteomes" id="UP000231516">
    <property type="component" value="Unassembled WGS sequence"/>
</dbReference>
<organism evidence="1 2">
    <name type="scientific">Paramylibacter kogurei</name>
    <dbReference type="NCBI Taxonomy" id="1889778"/>
    <lineage>
        <taxon>Bacteria</taxon>
        <taxon>Pseudomonadati</taxon>
        <taxon>Pseudomonadota</taxon>
        <taxon>Alphaproteobacteria</taxon>
        <taxon>Rhodobacterales</taxon>
        <taxon>Paracoccaceae</taxon>
        <taxon>Paramylibacter</taxon>
    </lineage>
</organism>
<dbReference type="AlphaFoldDB" id="A0A2G5KAT0"/>
<evidence type="ECO:0000313" key="2">
    <source>
        <dbReference type="Proteomes" id="UP000231516"/>
    </source>
</evidence>